<evidence type="ECO:0000256" key="2">
    <source>
        <dbReference type="SAM" id="Phobius"/>
    </source>
</evidence>
<evidence type="ECO:0000313" key="3">
    <source>
        <dbReference type="EMBL" id="GAA4338766.1"/>
    </source>
</evidence>
<evidence type="ECO:0000313" key="4">
    <source>
        <dbReference type="Proteomes" id="UP001501725"/>
    </source>
</evidence>
<sequence>MAELLVQRKKKSALPWILLALIILGIIGYLLWRNQQGAASAAPVGDTTTTTTTTTTGTTTNP</sequence>
<protein>
    <submittedName>
        <fullName evidence="3">Uncharacterized protein</fullName>
    </submittedName>
</protein>
<evidence type="ECO:0000256" key="1">
    <source>
        <dbReference type="SAM" id="MobiDB-lite"/>
    </source>
</evidence>
<comment type="caution">
    <text evidence="3">The sequence shown here is derived from an EMBL/GenBank/DDBJ whole genome shotgun (WGS) entry which is preliminary data.</text>
</comment>
<dbReference type="EMBL" id="BAABGY010000011">
    <property type="protein sequence ID" value="GAA4338766.1"/>
    <property type="molecule type" value="Genomic_DNA"/>
</dbReference>
<name>A0ABP8HG67_9BACT</name>
<organism evidence="3 4">
    <name type="scientific">Flaviaesturariibacter amylovorans</name>
    <dbReference type="NCBI Taxonomy" id="1084520"/>
    <lineage>
        <taxon>Bacteria</taxon>
        <taxon>Pseudomonadati</taxon>
        <taxon>Bacteroidota</taxon>
        <taxon>Chitinophagia</taxon>
        <taxon>Chitinophagales</taxon>
        <taxon>Chitinophagaceae</taxon>
        <taxon>Flaviaestuariibacter</taxon>
    </lineage>
</organism>
<reference evidence="4" key="1">
    <citation type="journal article" date="2019" name="Int. J. Syst. Evol. Microbiol.">
        <title>The Global Catalogue of Microorganisms (GCM) 10K type strain sequencing project: providing services to taxonomists for standard genome sequencing and annotation.</title>
        <authorList>
            <consortium name="The Broad Institute Genomics Platform"/>
            <consortium name="The Broad Institute Genome Sequencing Center for Infectious Disease"/>
            <person name="Wu L."/>
            <person name="Ma J."/>
        </authorList>
    </citation>
    <scope>NUCLEOTIDE SEQUENCE [LARGE SCALE GENOMIC DNA]</scope>
    <source>
        <strain evidence="4">JCM 17919</strain>
    </source>
</reference>
<keyword evidence="2" id="KW-0812">Transmembrane</keyword>
<accession>A0ABP8HG67</accession>
<keyword evidence="4" id="KW-1185">Reference proteome</keyword>
<dbReference type="RefSeq" id="WP_345257143.1">
    <property type="nucleotide sequence ID" value="NZ_BAABGY010000011.1"/>
</dbReference>
<proteinExistence type="predicted"/>
<keyword evidence="2" id="KW-0472">Membrane</keyword>
<feature type="compositionally biased region" description="Low complexity" evidence="1">
    <location>
        <begin position="47"/>
        <end position="62"/>
    </location>
</feature>
<feature type="transmembrane region" description="Helical" evidence="2">
    <location>
        <begin position="12"/>
        <end position="32"/>
    </location>
</feature>
<keyword evidence="2" id="KW-1133">Transmembrane helix</keyword>
<dbReference type="Proteomes" id="UP001501725">
    <property type="component" value="Unassembled WGS sequence"/>
</dbReference>
<feature type="region of interest" description="Disordered" evidence="1">
    <location>
        <begin position="39"/>
        <end position="62"/>
    </location>
</feature>
<gene>
    <name evidence="3" type="ORF">GCM10023184_35420</name>
</gene>